<dbReference type="InParanoid" id="K1XKV0"/>
<feature type="region of interest" description="Disordered" evidence="1">
    <location>
        <begin position="29"/>
        <end position="91"/>
    </location>
</feature>
<accession>K1XKV0</accession>
<organism evidence="2 3">
    <name type="scientific">Marssonina brunnea f. sp. multigermtubi (strain MB_m1)</name>
    <name type="common">Marssonina leaf spot fungus</name>
    <dbReference type="NCBI Taxonomy" id="1072389"/>
    <lineage>
        <taxon>Eukaryota</taxon>
        <taxon>Fungi</taxon>
        <taxon>Dikarya</taxon>
        <taxon>Ascomycota</taxon>
        <taxon>Pezizomycotina</taxon>
        <taxon>Leotiomycetes</taxon>
        <taxon>Helotiales</taxon>
        <taxon>Drepanopezizaceae</taxon>
        <taxon>Drepanopeziza</taxon>
    </lineage>
</organism>
<name>K1XKV0_MARBU</name>
<proteinExistence type="predicted"/>
<dbReference type="EMBL" id="JH921428">
    <property type="protein sequence ID" value="EKD21208.1"/>
    <property type="molecule type" value="Genomic_DNA"/>
</dbReference>
<keyword evidence="3" id="KW-1185">Reference proteome</keyword>
<dbReference type="KEGG" id="mbe:MBM_00321"/>
<gene>
    <name evidence="2" type="ORF">MBM_00321</name>
</gene>
<dbReference type="HOGENOM" id="CLU_894503_0_0_1"/>
<protein>
    <submittedName>
        <fullName evidence="2">Uncharacterized protein</fullName>
    </submittedName>
</protein>
<dbReference type="Proteomes" id="UP000006753">
    <property type="component" value="Unassembled WGS sequence"/>
</dbReference>
<reference evidence="2 3" key="1">
    <citation type="journal article" date="2012" name="BMC Genomics">
        <title>Sequencing the genome of Marssonina brunnea reveals fungus-poplar co-evolution.</title>
        <authorList>
            <person name="Zhu S."/>
            <person name="Cao Y.-Z."/>
            <person name="Jiang C."/>
            <person name="Tan B.-Y."/>
            <person name="Wang Z."/>
            <person name="Feng S."/>
            <person name="Zhang L."/>
            <person name="Su X.-H."/>
            <person name="Brejova B."/>
            <person name="Vinar T."/>
            <person name="Xu M."/>
            <person name="Wang M.-X."/>
            <person name="Zhang S.-G."/>
            <person name="Huang M.-R."/>
            <person name="Wu R."/>
            <person name="Zhou Y."/>
        </authorList>
    </citation>
    <scope>NUCLEOTIDE SEQUENCE [LARGE SCALE GENOMIC DNA]</scope>
    <source>
        <strain evidence="2 3">MB_m1</strain>
    </source>
</reference>
<feature type="region of interest" description="Disordered" evidence="1">
    <location>
        <begin position="152"/>
        <end position="208"/>
    </location>
</feature>
<feature type="compositionally biased region" description="Polar residues" evidence="1">
    <location>
        <begin position="44"/>
        <end position="74"/>
    </location>
</feature>
<evidence type="ECO:0000256" key="1">
    <source>
        <dbReference type="SAM" id="MobiDB-lite"/>
    </source>
</evidence>
<dbReference type="AlphaFoldDB" id="K1XKV0"/>
<evidence type="ECO:0000313" key="3">
    <source>
        <dbReference type="Proteomes" id="UP000006753"/>
    </source>
</evidence>
<feature type="compositionally biased region" description="Polar residues" evidence="1">
    <location>
        <begin position="155"/>
        <end position="167"/>
    </location>
</feature>
<sequence length="311" mass="34556">MSFYPHPPFPSSQAGFAWASSTRRATILDSHSMQSKSKLRPRIESQSETQLRAPSFEPSASSIQHPASSIQRTASKPHLPRTPDAYTSGGKLNMTLAPHLASPLPGVCSHSASSPHRLVSVSRMRGAWRCETRQPGIRLTFCRTTTSSLTITTTMHSHGSTTPTREQPLTRPLSNEALLTREGSSDQDKRPSNQKSRSRPAARMLPPPQLMAQRRSMLASQHELAKSSMLQEERGKSRRIPLSRIVHLRGRRGLPLPKASEVLARPTSRRGVQPSFLPWRWGFGVVDFVATPLLPLLPHPRHISMVRSTYP</sequence>
<evidence type="ECO:0000313" key="2">
    <source>
        <dbReference type="EMBL" id="EKD21208.1"/>
    </source>
</evidence>